<dbReference type="Pfam" id="PF07992">
    <property type="entry name" value="Pyr_redox_2"/>
    <property type="match status" value="1"/>
</dbReference>
<organism evidence="7 8">
    <name type="scientific">Thiothrix nivea (strain ATCC 35100 / DSM 5205 / JP2)</name>
    <dbReference type="NCBI Taxonomy" id="870187"/>
    <lineage>
        <taxon>Bacteria</taxon>
        <taxon>Pseudomonadati</taxon>
        <taxon>Pseudomonadota</taxon>
        <taxon>Gammaproteobacteria</taxon>
        <taxon>Thiotrichales</taxon>
        <taxon>Thiotrichaceae</taxon>
        <taxon>Thiothrix</taxon>
    </lineage>
</organism>
<accession>A0A656HHP3</accession>
<feature type="domain" description="FAD/NAD(P)-binding" evidence="6">
    <location>
        <begin position="13"/>
        <end position="350"/>
    </location>
</feature>
<keyword evidence="5" id="KW-0560">Oxidoreductase</keyword>
<dbReference type="InterPro" id="IPR036188">
    <property type="entry name" value="FAD/NAD-bd_sf"/>
</dbReference>
<name>A0A656HHP3_THINJ</name>
<keyword evidence="8" id="KW-1185">Reference proteome</keyword>
<dbReference type="SUPFAM" id="SSF51905">
    <property type="entry name" value="FAD/NAD(P)-binding domain"/>
    <property type="match status" value="1"/>
</dbReference>
<dbReference type="GO" id="GO:0019646">
    <property type="term" value="P:aerobic electron transport chain"/>
    <property type="evidence" value="ECO:0007669"/>
    <property type="project" value="TreeGrafter"/>
</dbReference>
<evidence type="ECO:0000256" key="5">
    <source>
        <dbReference type="ARBA" id="ARBA00023002"/>
    </source>
</evidence>
<protein>
    <submittedName>
        <fullName evidence="7">FAD-dependent pyridine nucleotide-disulfide oxidoreductase</fullName>
    </submittedName>
</protein>
<sequence>MQTHIPDGQGMHRIVVVGGGAGGLELATLLGDSLGKRKQAHITLIDKNLTHIWKPMLHEIASGSMDYTLHEVDYLAQARAHHFRYRVGAMTHIDRQQKRVFIDAHTDVEGQTVTQQRSFPYDTLVVAIGSRTHDFGIPGVAEHAIQLDTAEQAQRFHRRLVNACIRANAQEEPLYAGQLQVAIIGAGATGVELAAELHKSIRTLLDYGLETIDADRDVTLNLIEAAPRILSALPERIAAEATRILQRLKVNIRTNARVSAVLPDGVQLSSGEFIPAELVVWAAGIRSFVCLQRMDGLEINDINQLLVKPSLQTTQDDSIFAFGDCAAAAWLGKPDGTLIPPRAQAAHQQAMHLTKQMHHLLEGKPLEDFHYQDFGSLVSLGENWAVGGLMGNLAKGTLFVEGYVARFMYNMLYKKHQLGLHGFWKVVLDTVGGWIRRSTTPRIKLH</sequence>
<dbReference type="PANTHER" id="PTHR42913:SF3">
    <property type="entry name" value="64 KDA MITOCHONDRIAL NADH DEHYDROGENASE (EUROFUNG)"/>
    <property type="match status" value="1"/>
</dbReference>
<dbReference type="InterPro" id="IPR051169">
    <property type="entry name" value="NADH-Q_oxidoreductase"/>
</dbReference>
<keyword evidence="4" id="KW-0274">FAD</keyword>
<dbReference type="PRINTS" id="PR00411">
    <property type="entry name" value="PNDRDTASEI"/>
</dbReference>
<dbReference type="Gene3D" id="3.50.50.100">
    <property type="match status" value="1"/>
</dbReference>
<evidence type="ECO:0000256" key="4">
    <source>
        <dbReference type="ARBA" id="ARBA00022827"/>
    </source>
</evidence>
<comment type="similarity">
    <text evidence="2">Belongs to the NADH dehydrogenase family.</text>
</comment>
<evidence type="ECO:0000313" key="8">
    <source>
        <dbReference type="Proteomes" id="UP000005317"/>
    </source>
</evidence>
<dbReference type="AlphaFoldDB" id="A0A656HHP3"/>
<proteinExistence type="inferred from homology"/>
<reference evidence="8" key="1">
    <citation type="journal article" date="2011" name="Stand. Genomic Sci.">
        <title>Genome sequence of the filamentous, gliding Thiothrix nivea neotype strain (JP2(T)).</title>
        <authorList>
            <person name="Lapidus A."/>
            <person name="Nolan M."/>
            <person name="Lucas S."/>
            <person name="Glavina Del Rio T."/>
            <person name="Tice H."/>
            <person name="Cheng J.F."/>
            <person name="Tapia R."/>
            <person name="Han C."/>
            <person name="Goodwin L."/>
            <person name="Pitluck S."/>
            <person name="Liolios K."/>
            <person name="Pagani I."/>
            <person name="Ivanova N."/>
            <person name="Huntemann M."/>
            <person name="Mavromatis K."/>
            <person name="Mikhailova N."/>
            <person name="Pati A."/>
            <person name="Chen A."/>
            <person name="Palaniappan K."/>
            <person name="Land M."/>
            <person name="Brambilla E.M."/>
            <person name="Rohde M."/>
            <person name="Abt B."/>
            <person name="Verbarg S."/>
            <person name="Goker M."/>
            <person name="Bristow J."/>
            <person name="Eisen J.A."/>
            <person name="Markowitz V."/>
            <person name="Hugenholtz P."/>
            <person name="Kyrpides N.C."/>
            <person name="Klenk H.P."/>
            <person name="Woyke T."/>
        </authorList>
    </citation>
    <scope>NUCLEOTIDE SEQUENCE [LARGE SCALE GENOMIC DNA]</scope>
    <source>
        <strain evidence="8">ATCC 35100 / DSM 5205 / JP2</strain>
    </source>
</reference>
<comment type="cofactor">
    <cofactor evidence="1">
        <name>FAD</name>
        <dbReference type="ChEBI" id="CHEBI:57692"/>
    </cofactor>
</comment>
<dbReference type="Proteomes" id="UP000005317">
    <property type="component" value="Unassembled WGS sequence"/>
</dbReference>
<dbReference type="EMBL" id="JH651384">
    <property type="protein sequence ID" value="EIJ34890.1"/>
    <property type="molecule type" value="Genomic_DNA"/>
</dbReference>
<dbReference type="GO" id="GO:0003955">
    <property type="term" value="F:NAD(P)H dehydrogenase (quinone) activity"/>
    <property type="evidence" value="ECO:0007669"/>
    <property type="project" value="TreeGrafter"/>
</dbReference>
<dbReference type="OrthoDB" id="9781621at2"/>
<evidence type="ECO:0000256" key="1">
    <source>
        <dbReference type="ARBA" id="ARBA00001974"/>
    </source>
</evidence>
<keyword evidence="3" id="KW-0285">Flavoprotein</keyword>
<evidence type="ECO:0000259" key="6">
    <source>
        <dbReference type="Pfam" id="PF07992"/>
    </source>
</evidence>
<dbReference type="PRINTS" id="PR00368">
    <property type="entry name" value="FADPNR"/>
</dbReference>
<gene>
    <name evidence="7" type="ORF">Thini_2336</name>
</gene>
<dbReference type="RefSeq" id="WP_002708808.1">
    <property type="nucleotide sequence ID" value="NZ_JH651384.1"/>
</dbReference>
<dbReference type="PANTHER" id="PTHR42913">
    <property type="entry name" value="APOPTOSIS-INDUCING FACTOR 1"/>
    <property type="match status" value="1"/>
</dbReference>
<evidence type="ECO:0000256" key="3">
    <source>
        <dbReference type="ARBA" id="ARBA00022630"/>
    </source>
</evidence>
<evidence type="ECO:0000313" key="7">
    <source>
        <dbReference type="EMBL" id="EIJ34890.1"/>
    </source>
</evidence>
<evidence type="ECO:0000256" key="2">
    <source>
        <dbReference type="ARBA" id="ARBA00005272"/>
    </source>
</evidence>
<dbReference type="InterPro" id="IPR023753">
    <property type="entry name" value="FAD/NAD-binding_dom"/>
</dbReference>